<dbReference type="SUPFAM" id="SSF160719">
    <property type="entry name" value="gpW/gp25-like"/>
    <property type="match status" value="1"/>
</dbReference>
<dbReference type="PANTHER" id="PTHR38595:SF1">
    <property type="entry name" value="TYPE VI SECRETION SYSTEM COMPONENT TSSE1"/>
    <property type="match status" value="1"/>
</dbReference>
<dbReference type="KEGG" id="cdq:BOQ54_15395"/>
<dbReference type="Pfam" id="PF04965">
    <property type="entry name" value="GPW_gp25"/>
    <property type="match status" value="1"/>
</dbReference>
<dbReference type="PANTHER" id="PTHR38595">
    <property type="entry name" value="CYTOPLASMIC PROTEIN-RELATED"/>
    <property type="match status" value="1"/>
</dbReference>
<organism evidence="2 3">
    <name type="scientific">Chelatococcus daeguensis</name>
    <dbReference type="NCBI Taxonomy" id="444444"/>
    <lineage>
        <taxon>Bacteria</taxon>
        <taxon>Pseudomonadati</taxon>
        <taxon>Pseudomonadota</taxon>
        <taxon>Alphaproteobacteria</taxon>
        <taxon>Hyphomicrobiales</taxon>
        <taxon>Chelatococcaceae</taxon>
        <taxon>Chelatococcus</taxon>
    </lineage>
</organism>
<protein>
    <submittedName>
        <fullName evidence="2">Type VI secretion protein</fullName>
    </submittedName>
</protein>
<evidence type="ECO:0000313" key="2">
    <source>
        <dbReference type="EMBL" id="APF39159.1"/>
    </source>
</evidence>
<dbReference type="EMBL" id="CP018095">
    <property type="protein sequence ID" value="APF39159.1"/>
    <property type="molecule type" value="Genomic_DNA"/>
</dbReference>
<name>A0AAC9JVP0_9HYPH</name>
<accession>A0AAC9JVP0</accession>
<keyword evidence="3" id="KW-1185">Reference proteome</keyword>
<evidence type="ECO:0000259" key="1">
    <source>
        <dbReference type="Pfam" id="PF04965"/>
    </source>
</evidence>
<reference evidence="2 3" key="1">
    <citation type="submission" date="2016-11" db="EMBL/GenBank/DDBJ databases">
        <title>Complete genome sequence of the aerobically denitrifying bacterium Chelatococcus daeguensis TAD1.</title>
        <authorList>
            <person name="Yang Y."/>
            <person name="Huang S."/>
            <person name="Lin E."/>
        </authorList>
    </citation>
    <scope>NUCLEOTIDE SEQUENCE [LARGE SCALE GENOMIC DNA]</scope>
    <source>
        <strain evidence="2 3">TAD1</strain>
    </source>
</reference>
<sequence>MYAFREAHAARDARKKLDLRDEAGERIVAGRRGAPRLAITDPKLRQEVIRDLEILLNTVNLASSLPLDAAEHVRCSILNYGRPDLVRRSIDEFSVGSIGAEIAETLARFEPRLARDSLTVVRDDSVDAAALRVRFLIAAALGCEPLAASVEFVADVELDTGKVVVARR</sequence>
<dbReference type="InterPro" id="IPR053176">
    <property type="entry name" value="T6SS_TssE1-like"/>
</dbReference>
<dbReference type="Proteomes" id="UP000182703">
    <property type="component" value="Chromosome"/>
</dbReference>
<gene>
    <name evidence="2" type="ORF">BOQ54_15395</name>
</gene>
<proteinExistence type="predicted"/>
<evidence type="ECO:0000313" key="3">
    <source>
        <dbReference type="Proteomes" id="UP000182703"/>
    </source>
</evidence>
<feature type="domain" description="IraD/Gp25-like" evidence="1">
    <location>
        <begin position="44"/>
        <end position="145"/>
    </location>
</feature>
<dbReference type="InterPro" id="IPR007048">
    <property type="entry name" value="IraD/Gp25-like"/>
</dbReference>
<dbReference type="AlphaFoldDB" id="A0AAC9JVP0"/>